<feature type="domain" description="HTH araC/xylS-type" evidence="11">
    <location>
        <begin position="402"/>
        <end position="504"/>
    </location>
</feature>
<evidence type="ECO:0000256" key="8">
    <source>
        <dbReference type="ARBA" id="ARBA00023163"/>
    </source>
</evidence>
<keyword evidence="8" id="KW-0804">Transcription</keyword>
<dbReference type="Gene3D" id="3.40.50.2300">
    <property type="match status" value="1"/>
</dbReference>
<dbReference type="Pfam" id="PF00072">
    <property type="entry name" value="Response_reg"/>
    <property type="match status" value="1"/>
</dbReference>
<evidence type="ECO:0000256" key="9">
    <source>
        <dbReference type="ARBA" id="ARBA00024867"/>
    </source>
</evidence>
<dbReference type="InterPro" id="IPR009057">
    <property type="entry name" value="Homeodomain-like_sf"/>
</dbReference>
<dbReference type="PANTHER" id="PTHR42713">
    <property type="entry name" value="HISTIDINE KINASE-RELATED"/>
    <property type="match status" value="1"/>
</dbReference>
<sequence length="510" mass="58913">MLKLMIADDERMIRESISSLIDWNSLGIELIGTCSDGIEAYNMILDETPDIVLTDIRMPGLSGLELVERISQTDLGTQFIILSGFGEFKYAKQAMKFRVHHYLLKPCNEGQIIESMKDVVKEYYHRRAFQDLKERQKALTHNLHYSVLANIINERIFLQESPERAWDSYSGFMDFFNTGYEMCYLHYLEEEHLTSVLNQVSFYMMEHAPGITVYSIYVKNTLILFFESHQVSYDKLDAFMMSLSPHKAFTELSYVRATYASLSGLIETLTGKIERYGMIYFMNGLQPVPICNYKNLISKIEQLTTSLMQSEDSDSGNASLEELLNTIKNIGNLDFLKQTASRMVIKFTTGNRYYSTLEATEYLMTLNEQTHIEVLKNMLIEKILHIMEQPHENPQCCSPFIEKVKQCVENNLSNPNLTLKWIAENYLFMNVDYVSARFIKETKQKFSNYLATIRIQKAKQLLTEGNAEQIQWVAEQVGCGNNPQYFSQIFKKHTGMTPSAYVKRLNGGEK</sequence>
<evidence type="ECO:0000259" key="12">
    <source>
        <dbReference type="PROSITE" id="PS50110"/>
    </source>
</evidence>
<evidence type="ECO:0000256" key="3">
    <source>
        <dbReference type="ARBA" id="ARBA00022490"/>
    </source>
</evidence>
<gene>
    <name evidence="13" type="ORF">OW255_01900</name>
</gene>
<evidence type="ECO:0000256" key="10">
    <source>
        <dbReference type="PROSITE-ProRule" id="PRU00169"/>
    </source>
</evidence>
<keyword evidence="6" id="KW-0805">Transcription regulation</keyword>
<evidence type="ECO:0000313" key="13">
    <source>
        <dbReference type="EMBL" id="WAJ24297.1"/>
    </source>
</evidence>
<comment type="subcellular location">
    <subcellularLocation>
        <location evidence="1">Cytoplasm</location>
    </subcellularLocation>
</comment>
<keyword evidence="5" id="KW-0902">Two-component regulatory system</keyword>
<name>A0ABY7AFK0_9FIRM</name>
<proteinExistence type="predicted"/>
<evidence type="ECO:0000256" key="5">
    <source>
        <dbReference type="ARBA" id="ARBA00023012"/>
    </source>
</evidence>
<dbReference type="InterPro" id="IPR001789">
    <property type="entry name" value="Sig_transdc_resp-reg_receiver"/>
</dbReference>
<accession>A0ABY7AFK0</accession>
<keyword evidence="4 10" id="KW-0597">Phosphoprotein</keyword>
<dbReference type="PROSITE" id="PS50110">
    <property type="entry name" value="RESPONSE_REGULATORY"/>
    <property type="match status" value="1"/>
</dbReference>
<evidence type="ECO:0000256" key="1">
    <source>
        <dbReference type="ARBA" id="ARBA00004496"/>
    </source>
</evidence>
<dbReference type="InterPro" id="IPR018060">
    <property type="entry name" value="HTH_AraC"/>
</dbReference>
<dbReference type="Gene3D" id="1.10.10.60">
    <property type="entry name" value="Homeodomain-like"/>
    <property type="match status" value="2"/>
</dbReference>
<comment type="function">
    <text evidence="9">May play the central regulatory role in sporulation. It may be an element of the effector pathway responsible for the activation of sporulation genes in response to nutritional stress. Spo0A may act in concert with spo0H (a sigma factor) to control the expression of some genes that are critical to the sporulation process.</text>
</comment>
<evidence type="ECO:0000256" key="6">
    <source>
        <dbReference type="ARBA" id="ARBA00023015"/>
    </source>
</evidence>
<evidence type="ECO:0000256" key="4">
    <source>
        <dbReference type="ARBA" id="ARBA00022553"/>
    </source>
</evidence>
<feature type="domain" description="Response regulatory" evidence="12">
    <location>
        <begin position="3"/>
        <end position="120"/>
    </location>
</feature>
<dbReference type="RefSeq" id="WP_024837589.1">
    <property type="nucleotide sequence ID" value="NZ_CP113524.1"/>
</dbReference>
<evidence type="ECO:0000256" key="7">
    <source>
        <dbReference type="ARBA" id="ARBA00023125"/>
    </source>
</evidence>
<dbReference type="EMBL" id="CP113524">
    <property type="protein sequence ID" value="WAJ24297.1"/>
    <property type="molecule type" value="Genomic_DNA"/>
</dbReference>
<dbReference type="PANTHER" id="PTHR42713:SF3">
    <property type="entry name" value="TRANSCRIPTIONAL REGULATORY PROTEIN HPTR"/>
    <property type="match status" value="1"/>
</dbReference>
<feature type="modified residue" description="4-aspartylphosphate" evidence="10">
    <location>
        <position position="55"/>
    </location>
</feature>
<evidence type="ECO:0000256" key="2">
    <source>
        <dbReference type="ARBA" id="ARBA00018672"/>
    </source>
</evidence>
<dbReference type="PROSITE" id="PS01124">
    <property type="entry name" value="HTH_ARAC_FAMILY_2"/>
    <property type="match status" value="1"/>
</dbReference>
<dbReference type="Pfam" id="PF12833">
    <property type="entry name" value="HTH_18"/>
    <property type="match status" value="1"/>
</dbReference>
<keyword evidence="3" id="KW-0963">Cytoplasm</keyword>
<dbReference type="SUPFAM" id="SSF52172">
    <property type="entry name" value="CheY-like"/>
    <property type="match status" value="1"/>
</dbReference>
<protein>
    <recommendedName>
        <fullName evidence="2">Stage 0 sporulation protein A homolog</fullName>
    </recommendedName>
</protein>
<dbReference type="SMART" id="SM00448">
    <property type="entry name" value="REC"/>
    <property type="match status" value="1"/>
</dbReference>
<reference evidence="13" key="1">
    <citation type="submission" date="2022-11" db="EMBL/GenBank/DDBJ databases">
        <title>Lacrimispora xylanolytica sy1, complete genome.</title>
        <authorList>
            <person name="Choi S."/>
        </authorList>
    </citation>
    <scope>NUCLEOTIDE SEQUENCE</scope>
    <source>
        <strain evidence="13">Sy1</strain>
    </source>
</reference>
<dbReference type="InterPro" id="IPR051552">
    <property type="entry name" value="HptR"/>
</dbReference>
<dbReference type="Proteomes" id="UP001163115">
    <property type="component" value="Chromosome"/>
</dbReference>
<evidence type="ECO:0000313" key="14">
    <source>
        <dbReference type="Proteomes" id="UP001163115"/>
    </source>
</evidence>
<organism evidence="13 14">
    <name type="scientific">Lacrimispora xylanolytica</name>
    <dbReference type="NCBI Taxonomy" id="29375"/>
    <lineage>
        <taxon>Bacteria</taxon>
        <taxon>Bacillati</taxon>
        <taxon>Bacillota</taxon>
        <taxon>Clostridia</taxon>
        <taxon>Lachnospirales</taxon>
        <taxon>Lachnospiraceae</taxon>
        <taxon>Lacrimispora</taxon>
    </lineage>
</organism>
<dbReference type="CDD" id="cd17536">
    <property type="entry name" value="REC_YesN-like"/>
    <property type="match status" value="1"/>
</dbReference>
<keyword evidence="7" id="KW-0238">DNA-binding</keyword>
<dbReference type="SMART" id="SM00342">
    <property type="entry name" value="HTH_ARAC"/>
    <property type="match status" value="1"/>
</dbReference>
<dbReference type="SUPFAM" id="SSF46689">
    <property type="entry name" value="Homeodomain-like"/>
    <property type="match status" value="1"/>
</dbReference>
<keyword evidence="14" id="KW-1185">Reference proteome</keyword>
<dbReference type="InterPro" id="IPR011006">
    <property type="entry name" value="CheY-like_superfamily"/>
</dbReference>
<evidence type="ECO:0000259" key="11">
    <source>
        <dbReference type="PROSITE" id="PS01124"/>
    </source>
</evidence>